<dbReference type="SMART" id="SM00174">
    <property type="entry name" value="RHO"/>
    <property type="match status" value="1"/>
</dbReference>
<dbReference type="InterPro" id="IPR050209">
    <property type="entry name" value="Rab_GTPases_membrane_traffic"/>
</dbReference>
<organism evidence="2 3">
    <name type="scientific">Geodia barretti</name>
    <name type="common">Barrett's horny sponge</name>
    <dbReference type="NCBI Taxonomy" id="519541"/>
    <lineage>
        <taxon>Eukaryota</taxon>
        <taxon>Metazoa</taxon>
        <taxon>Porifera</taxon>
        <taxon>Demospongiae</taxon>
        <taxon>Heteroscleromorpha</taxon>
        <taxon>Tetractinellida</taxon>
        <taxon>Astrophorina</taxon>
        <taxon>Geodiidae</taxon>
        <taxon>Geodia</taxon>
    </lineage>
</organism>
<dbReference type="InterPro" id="IPR001806">
    <property type="entry name" value="Small_GTPase"/>
</dbReference>
<dbReference type="Pfam" id="PF00071">
    <property type="entry name" value="Ras"/>
    <property type="match status" value="1"/>
</dbReference>
<feature type="non-terminal residue" evidence="2">
    <location>
        <position position="260"/>
    </location>
</feature>
<dbReference type="SMART" id="SM00175">
    <property type="entry name" value="RAB"/>
    <property type="match status" value="1"/>
</dbReference>
<dbReference type="SMART" id="SM00173">
    <property type="entry name" value="RAS"/>
    <property type="match status" value="1"/>
</dbReference>
<dbReference type="FunFam" id="3.40.50.300:FF:000697">
    <property type="entry name" value="DnaJ homolog subfamily C member 27"/>
    <property type="match status" value="1"/>
</dbReference>
<sequence>NPRAQALLRAFGKESVFCPLATTCGGGNAVGEMPQTEGEKGRRLRIKIISMGAAESGKSCLIKRYCEKRFVSKYMSTLGIDFGVTKFKNEDIDVSVNIFDLAGQPFFFEVRNEFYKDTQGALLVYDASQRSSFDGLGDWLVEMRSHLPNPTAMDNIIFAVCANKTDVSHREVTESEGKIWAETKGFLYFETSALTGKNVVEMFHALFAAVVATVLNGQKPARINFDLKYTPEQVALVTRIRCCEGSHEILSLPKDCSREE</sequence>
<dbReference type="AlphaFoldDB" id="A0AA35TZM0"/>
<evidence type="ECO:0000256" key="1">
    <source>
        <dbReference type="ARBA" id="ARBA00006270"/>
    </source>
</evidence>
<name>A0AA35TZM0_GEOBA</name>
<gene>
    <name evidence="2" type="ORF">GBAR_LOCUS30923</name>
</gene>
<dbReference type="PROSITE" id="PS51419">
    <property type="entry name" value="RAB"/>
    <property type="match status" value="1"/>
</dbReference>
<dbReference type="GO" id="GO:0003924">
    <property type="term" value="F:GTPase activity"/>
    <property type="evidence" value="ECO:0007669"/>
    <property type="project" value="InterPro"/>
</dbReference>
<dbReference type="SMART" id="SM00176">
    <property type="entry name" value="RAN"/>
    <property type="match status" value="1"/>
</dbReference>
<dbReference type="PRINTS" id="PR00449">
    <property type="entry name" value="RASTRNSFRMNG"/>
</dbReference>
<proteinExistence type="inferred from homology"/>
<dbReference type="InterPro" id="IPR027417">
    <property type="entry name" value="P-loop_NTPase"/>
</dbReference>
<evidence type="ECO:0000313" key="3">
    <source>
        <dbReference type="Proteomes" id="UP001174909"/>
    </source>
</evidence>
<evidence type="ECO:0000313" key="2">
    <source>
        <dbReference type="EMBL" id="CAI8056777.1"/>
    </source>
</evidence>
<reference evidence="2" key="1">
    <citation type="submission" date="2023-03" db="EMBL/GenBank/DDBJ databases">
        <authorList>
            <person name="Steffen K."/>
            <person name="Cardenas P."/>
        </authorList>
    </citation>
    <scope>NUCLEOTIDE SEQUENCE</scope>
</reference>
<dbReference type="PROSITE" id="PS51421">
    <property type="entry name" value="RAS"/>
    <property type="match status" value="1"/>
</dbReference>
<dbReference type="NCBIfam" id="TIGR00231">
    <property type="entry name" value="small_GTP"/>
    <property type="match status" value="1"/>
</dbReference>
<keyword evidence="3" id="KW-1185">Reference proteome</keyword>
<protein>
    <submittedName>
        <fullName evidence="2">DnaJ homolog subfamily C member 27</fullName>
    </submittedName>
</protein>
<dbReference type="Proteomes" id="UP001174909">
    <property type="component" value="Unassembled WGS sequence"/>
</dbReference>
<dbReference type="PANTHER" id="PTHR47979">
    <property type="entry name" value="DRAB11-RELATED"/>
    <property type="match status" value="1"/>
</dbReference>
<dbReference type="SUPFAM" id="SSF52540">
    <property type="entry name" value="P-loop containing nucleoside triphosphate hydrolases"/>
    <property type="match status" value="1"/>
</dbReference>
<dbReference type="CDD" id="cd04119">
    <property type="entry name" value="RJL"/>
    <property type="match status" value="1"/>
</dbReference>
<comment type="caution">
    <text evidence="2">The sequence shown here is derived from an EMBL/GenBank/DDBJ whole genome shotgun (WGS) entry which is preliminary data.</text>
</comment>
<dbReference type="Gene3D" id="3.40.50.300">
    <property type="entry name" value="P-loop containing nucleotide triphosphate hydrolases"/>
    <property type="match status" value="1"/>
</dbReference>
<dbReference type="GO" id="GO:0005525">
    <property type="term" value="F:GTP binding"/>
    <property type="evidence" value="ECO:0007669"/>
    <property type="project" value="InterPro"/>
</dbReference>
<dbReference type="EMBL" id="CASHTH010004399">
    <property type="protein sequence ID" value="CAI8056777.1"/>
    <property type="molecule type" value="Genomic_DNA"/>
</dbReference>
<dbReference type="InterPro" id="IPR005225">
    <property type="entry name" value="Small_GTP-bd"/>
</dbReference>
<comment type="similarity">
    <text evidence="1">Belongs to the small GTPase superfamily. Rab family.</text>
</comment>
<accession>A0AA35TZM0</accession>